<proteinExistence type="predicted"/>
<organism evidence="2 3">
    <name type="scientific">Cirrhinus mrigala</name>
    <name type="common">Mrigala</name>
    <dbReference type="NCBI Taxonomy" id="683832"/>
    <lineage>
        <taxon>Eukaryota</taxon>
        <taxon>Metazoa</taxon>
        <taxon>Chordata</taxon>
        <taxon>Craniata</taxon>
        <taxon>Vertebrata</taxon>
        <taxon>Euteleostomi</taxon>
        <taxon>Actinopterygii</taxon>
        <taxon>Neopterygii</taxon>
        <taxon>Teleostei</taxon>
        <taxon>Ostariophysi</taxon>
        <taxon>Cypriniformes</taxon>
        <taxon>Cyprinidae</taxon>
        <taxon>Labeoninae</taxon>
        <taxon>Labeonini</taxon>
        <taxon>Cirrhinus</taxon>
    </lineage>
</organism>
<dbReference type="AlphaFoldDB" id="A0ABD0Q7T8"/>
<feature type="region of interest" description="Disordered" evidence="1">
    <location>
        <begin position="73"/>
        <end position="104"/>
    </location>
</feature>
<name>A0ABD0Q7T8_CIRMR</name>
<accession>A0ABD0Q7T8</accession>
<reference evidence="2 3" key="1">
    <citation type="submission" date="2024-05" db="EMBL/GenBank/DDBJ databases">
        <title>Genome sequencing and assembly of Indian major carp, Cirrhinus mrigala (Hamilton, 1822).</title>
        <authorList>
            <person name="Mohindra V."/>
            <person name="Chowdhury L.M."/>
            <person name="Lal K."/>
            <person name="Jena J.K."/>
        </authorList>
    </citation>
    <scope>NUCLEOTIDE SEQUENCE [LARGE SCALE GENOMIC DNA]</scope>
    <source>
        <strain evidence="2">CM1030</strain>
        <tissue evidence="2">Blood</tissue>
    </source>
</reference>
<dbReference type="EMBL" id="JAMKFB020000010">
    <property type="protein sequence ID" value="KAL0182229.1"/>
    <property type="molecule type" value="Genomic_DNA"/>
</dbReference>
<evidence type="ECO:0000256" key="1">
    <source>
        <dbReference type="SAM" id="MobiDB-lite"/>
    </source>
</evidence>
<feature type="non-terminal residue" evidence="2">
    <location>
        <position position="160"/>
    </location>
</feature>
<gene>
    <name evidence="2" type="ORF">M9458_021604</name>
</gene>
<dbReference type="PANTHER" id="PTHR31025:SF31">
    <property type="entry name" value="SI:CH211-166E11.5"/>
    <property type="match status" value="1"/>
</dbReference>
<evidence type="ECO:0000313" key="2">
    <source>
        <dbReference type="EMBL" id="KAL0182229.1"/>
    </source>
</evidence>
<comment type="caution">
    <text evidence="2">The sequence shown here is derived from an EMBL/GenBank/DDBJ whole genome shotgun (WGS) entry which is preliminary data.</text>
</comment>
<protein>
    <submittedName>
        <fullName evidence="2">Uncharacterized protein</fullName>
    </submittedName>
</protein>
<dbReference type="PANTHER" id="PTHR31025">
    <property type="entry name" value="SI:CH211-196P9.1-RELATED"/>
    <property type="match status" value="1"/>
</dbReference>
<evidence type="ECO:0000313" key="3">
    <source>
        <dbReference type="Proteomes" id="UP001529510"/>
    </source>
</evidence>
<keyword evidence="3" id="KW-1185">Reference proteome</keyword>
<sequence length="160" mass="18387">MFCYTAYPNDAQRSAVAQALIEKHPCLKEPGSFNGIYGWQQGLKYKCGNYRTKRKALGSPELLINSMKYKMGDDRKPAKNIKKPKRAEVNYLPQHPSGETDSSLENVRLDLIEASKKRDVKSINDMMARTYSLRRMEVVAQSPDVAKLKERWPTLFEPFQ</sequence>
<dbReference type="Proteomes" id="UP001529510">
    <property type="component" value="Unassembled WGS sequence"/>
</dbReference>